<gene>
    <name evidence="2" type="ORF">JCM16418_3474</name>
</gene>
<dbReference type="eggNOG" id="COG0346">
    <property type="taxonomic scope" value="Bacteria"/>
</dbReference>
<dbReference type="Pfam" id="PF00903">
    <property type="entry name" value="Glyoxalase"/>
    <property type="match status" value="1"/>
</dbReference>
<sequence length="131" mass="14796">MKINHLNLTVTDVIEVRDFLEKYFGLKSYTTAGKAFVGMVDDDGFLLNLMIGKEINYPDSFHVGFPQQSKQEVDDLNQRLKDDGYQVETPTVMHGSYTFYLKAPGDITLEAYCQLEGVDPSKGPFPNFGKM</sequence>
<dbReference type="InterPro" id="IPR029068">
    <property type="entry name" value="Glyas_Bleomycin-R_OHBP_Dase"/>
</dbReference>
<feature type="domain" description="VOC" evidence="1">
    <location>
        <begin position="2"/>
        <end position="114"/>
    </location>
</feature>
<evidence type="ECO:0000313" key="3">
    <source>
        <dbReference type="Proteomes" id="UP000019364"/>
    </source>
</evidence>
<organism evidence="2 3">
    <name type="scientific">Paenibacillus pini JCM 16418</name>
    <dbReference type="NCBI Taxonomy" id="1236976"/>
    <lineage>
        <taxon>Bacteria</taxon>
        <taxon>Bacillati</taxon>
        <taxon>Bacillota</taxon>
        <taxon>Bacilli</taxon>
        <taxon>Bacillales</taxon>
        <taxon>Paenibacillaceae</taxon>
        <taxon>Paenibacillus</taxon>
    </lineage>
</organism>
<name>W7YX95_9BACL</name>
<reference evidence="2 3" key="1">
    <citation type="journal article" date="2014" name="Genome Announc.">
        <title>Draft Genome Sequence of Paenibacillus pini JCM 16418T, Isolated from the Rhizosphere of Pine Tree.</title>
        <authorList>
            <person name="Yuki M."/>
            <person name="Oshima K."/>
            <person name="Suda W."/>
            <person name="Oshida Y."/>
            <person name="Kitamura K."/>
            <person name="Iida Y."/>
            <person name="Hattori M."/>
            <person name="Ohkuma M."/>
        </authorList>
    </citation>
    <scope>NUCLEOTIDE SEQUENCE [LARGE SCALE GENOMIC DNA]</scope>
    <source>
        <strain evidence="2 3">JCM 16418</strain>
    </source>
</reference>
<dbReference type="PANTHER" id="PTHR36113">
    <property type="entry name" value="LYASE, PUTATIVE-RELATED-RELATED"/>
    <property type="match status" value="1"/>
</dbReference>
<keyword evidence="3" id="KW-1185">Reference proteome</keyword>
<comment type="caution">
    <text evidence="2">The sequence shown here is derived from an EMBL/GenBank/DDBJ whole genome shotgun (WGS) entry which is preliminary data.</text>
</comment>
<dbReference type="PROSITE" id="PS51819">
    <property type="entry name" value="VOC"/>
    <property type="match status" value="1"/>
</dbReference>
<dbReference type="Gene3D" id="3.10.180.10">
    <property type="entry name" value="2,3-Dihydroxybiphenyl 1,2-Dioxygenase, domain 1"/>
    <property type="match status" value="1"/>
</dbReference>
<dbReference type="STRING" id="1236976.JCM16418_3474"/>
<dbReference type="RefSeq" id="WP_052020375.1">
    <property type="nucleotide sequence ID" value="NZ_BAVZ01000011.1"/>
</dbReference>
<dbReference type="SUPFAM" id="SSF54593">
    <property type="entry name" value="Glyoxalase/Bleomycin resistance protein/Dihydroxybiphenyl dioxygenase"/>
    <property type="match status" value="1"/>
</dbReference>
<evidence type="ECO:0000259" key="1">
    <source>
        <dbReference type="PROSITE" id="PS51819"/>
    </source>
</evidence>
<dbReference type="PANTHER" id="PTHR36113:SF3">
    <property type="entry name" value="SLL5075 PROTEIN"/>
    <property type="match status" value="1"/>
</dbReference>
<protein>
    <recommendedName>
        <fullName evidence="1">VOC domain-containing protein</fullName>
    </recommendedName>
</protein>
<dbReference type="InterPro" id="IPR051332">
    <property type="entry name" value="Fosfomycin_Res_Enzymes"/>
</dbReference>
<dbReference type="InterPro" id="IPR037523">
    <property type="entry name" value="VOC_core"/>
</dbReference>
<dbReference type="AlphaFoldDB" id="W7YX95"/>
<dbReference type="Proteomes" id="UP000019364">
    <property type="component" value="Unassembled WGS sequence"/>
</dbReference>
<dbReference type="InterPro" id="IPR004360">
    <property type="entry name" value="Glyas_Fos-R_dOase_dom"/>
</dbReference>
<accession>W7YX95</accession>
<dbReference type="EMBL" id="BAVZ01000011">
    <property type="protein sequence ID" value="GAF09336.1"/>
    <property type="molecule type" value="Genomic_DNA"/>
</dbReference>
<evidence type="ECO:0000313" key="2">
    <source>
        <dbReference type="EMBL" id="GAF09336.1"/>
    </source>
</evidence>
<proteinExistence type="predicted"/>
<dbReference type="OrthoDB" id="1270449at2"/>